<dbReference type="InterPro" id="IPR001763">
    <property type="entry name" value="Rhodanese-like_dom"/>
</dbReference>
<dbReference type="Pfam" id="PF00581">
    <property type="entry name" value="Rhodanese"/>
    <property type="match status" value="1"/>
</dbReference>
<dbReference type="Proteomes" id="UP000321363">
    <property type="component" value="Unassembled WGS sequence"/>
</dbReference>
<dbReference type="RefSeq" id="WP_146948374.1">
    <property type="nucleotide sequence ID" value="NZ_VOQF01000005.1"/>
</dbReference>
<accession>A0A5C6W4M9</accession>
<dbReference type="PANTHER" id="PTHR43031">
    <property type="entry name" value="FAD-DEPENDENT OXIDOREDUCTASE"/>
    <property type="match status" value="1"/>
</dbReference>
<evidence type="ECO:0000313" key="3">
    <source>
        <dbReference type="Proteomes" id="UP000321363"/>
    </source>
</evidence>
<gene>
    <name evidence="2" type="ORF">FS935_10710</name>
</gene>
<dbReference type="PROSITE" id="PS50206">
    <property type="entry name" value="RHODANESE_3"/>
    <property type="match status" value="1"/>
</dbReference>
<dbReference type="OrthoDB" id="9800872at2"/>
<dbReference type="CDD" id="cd00158">
    <property type="entry name" value="RHOD"/>
    <property type="match status" value="1"/>
</dbReference>
<sequence>MEYINYIVIALFVFFILNRIIPATGVNHISTAELKNELKDKNKQFVDVRTPGEFNGNRIKEFKNIPLHELGQKAEKELSKDKEVIVICQSGMRSQKASKTLKKLGFTNVTNVKGGMSAWR</sequence>
<dbReference type="InterPro" id="IPR050229">
    <property type="entry name" value="GlpE_sulfurtransferase"/>
</dbReference>
<dbReference type="AlphaFoldDB" id="A0A5C6W4M9"/>
<dbReference type="InterPro" id="IPR036873">
    <property type="entry name" value="Rhodanese-like_dom_sf"/>
</dbReference>
<organism evidence="2 3">
    <name type="scientific">Metabacillus litoralis</name>
    <dbReference type="NCBI Taxonomy" id="152268"/>
    <lineage>
        <taxon>Bacteria</taxon>
        <taxon>Bacillati</taxon>
        <taxon>Bacillota</taxon>
        <taxon>Bacilli</taxon>
        <taxon>Bacillales</taxon>
        <taxon>Bacillaceae</taxon>
        <taxon>Metabacillus</taxon>
    </lineage>
</organism>
<keyword evidence="3" id="KW-1185">Reference proteome</keyword>
<protein>
    <submittedName>
        <fullName evidence="2">Rhodanese-like domain-containing protein</fullName>
    </submittedName>
</protein>
<dbReference type="EMBL" id="VOQF01000005">
    <property type="protein sequence ID" value="TXC91352.1"/>
    <property type="molecule type" value="Genomic_DNA"/>
</dbReference>
<dbReference type="SUPFAM" id="SSF52821">
    <property type="entry name" value="Rhodanese/Cell cycle control phosphatase"/>
    <property type="match status" value="1"/>
</dbReference>
<reference evidence="2 3" key="1">
    <citation type="journal article" date="2005" name="Int. J. Syst. Evol. Microbiol.">
        <title>Bacillus litoralis sp. nov., isolated from a tidal flat of the Yellow Sea in Korea.</title>
        <authorList>
            <person name="Yoon J.H."/>
            <person name="Oh T.K."/>
        </authorList>
    </citation>
    <scope>NUCLEOTIDE SEQUENCE [LARGE SCALE GENOMIC DNA]</scope>
    <source>
        <strain evidence="2 3">SW-211</strain>
    </source>
</reference>
<dbReference type="PANTHER" id="PTHR43031:SF17">
    <property type="entry name" value="SULFURTRANSFERASE YTWF-RELATED"/>
    <property type="match status" value="1"/>
</dbReference>
<name>A0A5C6W4M9_9BACI</name>
<dbReference type="Gene3D" id="3.40.250.10">
    <property type="entry name" value="Rhodanese-like domain"/>
    <property type="match status" value="1"/>
</dbReference>
<proteinExistence type="predicted"/>
<comment type="caution">
    <text evidence="2">The sequence shown here is derived from an EMBL/GenBank/DDBJ whole genome shotgun (WGS) entry which is preliminary data.</text>
</comment>
<evidence type="ECO:0000259" key="1">
    <source>
        <dbReference type="PROSITE" id="PS50206"/>
    </source>
</evidence>
<dbReference type="SMART" id="SM00450">
    <property type="entry name" value="RHOD"/>
    <property type="match status" value="1"/>
</dbReference>
<evidence type="ECO:0000313" key="2">
    <source>
        <dbReference type="EMBL" id="TXC91352.1"/>
    </source>
</evidence>
<feature type="domain" description="Rhodanese" evidence="1">
    <location>
        <begin position="39"/>
        <end position="120"/>
    </location>
</feature>